<feature type="compositionally biased region" description="Basic and acidic residues" evidence="1">
    <location>
        <begin position="167"/>
        <end position="176"/>
    </location>
</feature>
<sequence length="176" mass="19371">MATPAPITSQFWNESTGHCDCCGRTSKTIWGDLSDQSGSLAVYFVQWTVSAPEHDPIIDLIIGPWGEGSEPAARVLVSLAYRPSTRGGSFMVVDAVGRRADDRKICGRALSRHEVINTLLAEQAFSLVDALWLTEPRIAEVRDLNRVSCRRSIDGLSSARSGSCKQRTREQDFSQD</sequence>
<gene>
    <name evidence="2" type="ORF">EJO66_32200</name>
</gene>
<keyword evidence="3" id="KW-1185">Reference proteome</keyword>
<dbReference type="EMBL" id="RXFQ01000052">
    <property type="protein sequence ID" value="RSZ24080.1"/>
    <property type="molecule type" value="Genomic_DNA"/>
</dbReference>
<dbReference type="Proteomes" id="UP000271137">
    <property type="component" value="Unassembled WGS sequence"/>
</dbReference>
<evidence type="ECO:0000313" key="2">
    <source>
        <dbReference type="EMBL" id="RSZ24080.1"/>
    </source>
</evidence>
<comment type="caution">
    <text evidence="2">The sequence shown here is derived from an EMBL/GenBank/DDBJ whole genome shotgun (WGS) entry which is preliminary data.</text>
</comment>
<feature type="region of interest" description="Disordered" evidence="1">
    <location>
        <begin position="156"/>
        <end position="176"/>
    </location>
</feature>
<reference evidence="2 3" key="1">
    <citation type="submission" date="2018-12" db="EMBL/GenBank/DDBJ databases">
        <title>The genome sequences of strain 502.</title>
        <authorList>
            <person name="Gao J."/>
            <person name="Sun J."/>
        </authorList>
    </citation>
    <scope>NUCLEOTIDE SEQUENCE [LARGE SCALE GENOMIC DNA]</scope>
    <source>
        <strain evidence="2 3">502</strain>
    </source>
</reference>
<name>A0ABX9ZXN5_9BURK</name>
<organism evidence="2 3">
    <name type="scientific">Variovorax beijingensis</name>
    <dbReference type="NCBI Taxonomy" id="2496117"/>
    <lineage>
        <taxon>Bacteria</taxon>
        <taxon>Pseudomonadati</taxon>
        <taxon>Pseudomonadota</taxon>
        <taxon>Betaproteobacteria</taxon>
        <taxon>Burkholderiales</taxon>
        <taxon>Comamonadaceae</taxon>
        <taxon>Variovorax</taxon>
    </lineage>
</organism>
<evidence type="ECO:0000256" key="1">
    <source>
        <dbReference type="SAM" id="MobiDB-lite"/>
    </source>
</evidence>
<evidence type="ECO:0000313" key="3">
    <source>
        <dbReference type="Proteomes" id="UP000271137"/>
    </source>
</evidence>
<accession>A0ABX9ZXN5</accession>
<proteinExistence type="predicted"/>
<protein>
    <submittedName>
        <fullName evidence="2">Uncharacterized protein</fullName>
    </submittedName>
</protein>